<feature type="transmembrane region" description="Helical" evidence="2">
    <location>
        <begin position="381"/>
        <end position="401"/>
    </location>
</feature>
<organism evidence="4 5">
    <name type="scientific">[Candida] arabinofermentans NRRL YB-2248</name>
    <dbReference type="NCBI Taxonomy" id="983967"/>
    <lineage>
        <taxon>Eukaryota</taxon>
        <taxon>Fungi</taxon>
        <taxon>Dikarya</taxon>
        <taxon>Ascomycota</taxon>
        <taxon>Saccharomycotina</taxon>
        <taxon>Pichiomycetes</taxon>
        <taxon>Pichiales</taxon>
        <taxon>Pichiaceae</taxon>
        <taxon>Ogataea</taxon>
        <taxon>Ogataea/Candida clade</taxon>
    </lineage>
</organism>
<feature type="region of interest" description="Disordered" evidence="1">
    <location>
        <begin position="258"/>
        <end position="277"/>
    </location>
</feature>
<dbReference type="EMBL" id="KV453854">
    <property type="protein sequence ID" value="ODV84905.1"/>
    <property type="molecule type" value="Genomic_DNA"/>
</dbReference>
<dbReference type="AlphaFoldDB" id="A0A1E4SZG7"/>
<feature type="region of interest" description="Disordered" evidence="1">
    <location>
        <begin position="218"/>
        <end position="247"/>
    </location>
</feature>
<evidence type="ECO:0000313" key="5">
    <source>
        <dbReference type="Proteomes" id="UP000094801"/>
    </source>
</evidence>
<evidence type="ECO:0000256" key="1">
    <source>
        <dbReference type="SAM" id="MobiDB-lite"/>
    </source>
</evidence>
<feature type="region of interest" description="Disordered" evidence="1">
    <location>
        <begin position="141"/>
        <end position="206"/>
    </location>
</feature>
<protein>
    <submittedName>
        <fullName evidence="4">Uncharacterized protein</fullName>
    </submittedName>
</protein>
<feature type="signal peptide" evidence="3">
    <location>
        <begin position="1"/>
        <end position="19"/>
    </location>
</feature>
<accession>A0A1E4SZG7</accession>
<keyword evidence="2" id="KW-0472">Membrane</keyword>
<keyword evidence="2" id="KW-1133">Transmembrane helix</keyword>
<keyword evidence="3" id="KW-0732">Signal</keyword>
<keyword evidence="5" id="KW-1185">Reference proteome</keyword>
<reference evidence="5" key="1">
    <citation type="submission" date="2016-04" db="EMBL/GenBank/DDBJ databases">
        <title>Comparative genomics of biotechnologically important yeasts.</title>
        <authorList>
            <consortium name="DOE Joint Genome Institute"/>
            <person name="Riley R."/>
            <person name="Haridas S."/>
            <person name="Wolfe K.H."/>
            <person name="Lopes M.R."/>
            <person name="Hittinger C.T."/>
            <person name="Goker M."/>
            <person name="Salamov A."/>
            <person name="Wisecaver J."/>
            <person name="Long T.M."/>
            <person name="Aerts A.L."/>
            <person name="Barry K."/>
            <person name="Choi C."/>
            <person name="Clum A."/>
            <person name="Coughlan A.Y."/>
            <person name="Deshpande S."/>
            <person name="Douglass A.P."/>
            <person name="Hanson S.J."/>
            <person name="Klenk H.-P."/>
            <person name="Labutti K."/>
            <person name="Lapidus A."/>
            <person name="Lindquist E."/>
            <person name="Lipzen A."/>
            <person name="Meier-Kolthoff J.P."/>
            <person name="Ohm R.A."/>
            <person name="Otillar R.P."/>
            <person name="Pangilinan J."/>
            <person name="Peng Y."/>
            <person name="Rokas A."/>
            <person name="Rosa C.A."/>
            <person name="Scheuner C."/>
            <person name="Sibirny A.A."/>
            <person name="Slot J.C."/>
            <person name="Stielow J.B."/>
            <person name="Sun H."/>
            <person name="Kurtzman C.P."/>
            <person name="Blackwell M."/>
            <person name="Grigoriev I.V."/>
            <person name="Jeffries T.W."/>
        </authorList>
    </citation>
    <scope>NUCLEOTIDE SEQUENCE [LARGE SCALE GENOMIC DNA]</scope>
    <source>
        <strain evidence="5">NRRL YB-2248</strain>
    </source>
</reference>
<gene>
    <name evidence="4" type="ORF">CANARDRAFT_23461</name>
</gene>
<evidence type="ECO:0000256" key="2">
    <source>
        <dbReference type="SAM" id="Phobius"/>
    </source>
</evidence>
<evidence type="ECO:0000313" key="4">
    <source>
        <dbReference type="EMBL" id="ODV84905.1"/>
    </source>
</evidence>
<evidence type="ECO:0000256" key="3">
    <source>
        <dbReference type="SAM" id="SignalP"/>
    </source>
</evidence>
<dbReference type="Proteomes" id="UP000094801">
    <property type="component" value="Unassembled WGS sequence"/>
</dbReference>
<sequence length="402" mass="42796">MKFLIQITLLLTLLSAVFAERASRIFKFDLLDEDNFSPKENEPKLFKENTDLTTVDQSHLPDVEVVTSIVYTTTTQTVHSAVFTTKTVTVTPTIHTIVTSVVMSIVTSTSTTTSTSTQYERTWTSSASADEKQKAIHVIVEPSSTASSSEIEVSTQAPTSKASSATTTTTETSISTSATTTTPETYTSTSATTTTTTTDTDSFPTSLFDVEREGDMILGGRKGSKTTSTTLETTTATTTTEIPPPVVDSSTIDEWTSSTDGFDPPVAEPTTVEEVPTSIASSAEEIVVTSSMVSYSSSQSISPTDSDTAPAPASSILSSISPKLAFNDSSLLGTYNGSLPNSTFSVDPHAEEYPADDAFNPYRDLPIAEDNIDLSNDSAKVMVESYIVGGLFAIFFFGVLAL</sequence>
<feature type="compositionally biased region" description="Low complexity" evidence="1">
    <location>
        <begin position="225"/>
        <end position="240"/>
    </location>
</feature>
<keyword evidence="2" id="KW-0812">Transmembrane</keyword>
<feature type="chain" id="PRO_5009163020" evidence="3">
    <location>
        <begin position="20"/>
        <end position="402"/>
    </location>
</feature>
<proteinExistence type="predicted"/>
<dbReference type="OrthoDB" id="3996015at2759"/>
<name>A0A1E4SZG7_9ASCO</name>